<dbReference type="AlphaFoldDB" id="A0A9P5YV44"/>
<evidence type="ECO:0000256" key="2">
    <source>
        <dbReference type="ARBA" id="ARBA00008000"/>
    </source>
</evidence>
<evidence type="ECO:0000256" key="6">
    <source>
        <dbReference type="ARBA" id="ARBA00051436"/>
    </source>
</evidence>
<dbReference type="Pfam" id="PF02913">
    <property type="entry name" value="FAD-oxidase_C"/>
    <property type="match status" value="1"/>
</dbReference>
<dbReference type="GO" id="GO:0008720">
    <property type="term" value="F:D-lactate dehydrogenase (NAD+) activity"/>
    <property type="evidence" value="ECO:0007669"/>
    <property type="project" value="TreeGrafter"/>
</dbReference>
<comment type="cofactor">
    <cofactor evidence="1">
        <name>FAD</name>
        <dbReference type="ChEBI" id="CHEBI:57692"/>
    </cofactor>
</comment>
<feature type="domain" description="FAD-binding oxidoreductase/transferase type 4 C-terminal" evidence="7">
    <location>
        <begin position="42"/>
        <end position="156"/>
    </location>
</feature>
<dbReference type="InterPro" id="IPR016164">
    <property type="entry name" value="FAD-linked_Oxase-like_C"/>
</dbReference>
<dbReference type="SUPFAM" id="SSF55103">
    <property type="entry name" value="FAD-linked oxidases, C-terminal domain"/>
    <property type="match status" value="1"/>
</dbReference>
<dbReference type="InterPro" id="IPR004113">
    <property type="entry name" value="FAD-bd_oxidored_4_C"/>
</dbReference>
<evidence type="ECO:0000313" key="8">
    <source>
        <dbReference type="EMBL" id="KAF9474410.1"/>
    </source>
</evidence>
<comment type="caution">
    <text evidence="8">The sequence shown here is derived from an EMBL/GenBank/DDBJ whole genome shotgun (WGS) entry which is preliminary data.</text>
</comment>
<dbReference type="GO" id="GO:0005739">
    <property type="term" value="C:mitochondrion"/>
    <property type="evidence" value="ECO:0007669"/>
    <property type="project" value="TreeGrafter"/>
</dbReference>
<evidence type="ECO:0000256" key="1">
    <source>
        <dbReference type="ARBA" id="ARBA00001974"/>
    </source>
</evidence>
<evidence type="ECO:0000256" key="3">
    <source>
        <dbReference type="ARBA" id="ARBA00022630"/>
    </source>
</evidence>
<dbReference type="Gene3D" id="1.10.45.10">
    <property type="entry name" value="Vanillyl-alcohol Oxidase, Chain A, domain 4"/>
    <property type="match status" value="1"/>
</dbReference>
<accession>A0A9P5YV44</accession>
<dbReference type="FunFam" id="1.10.45.10:FF:000001">
    <property type="entry name" value="D-lactate dehydrogenase mitochondrial"/>
    <property type="match status" value="1"/>
</dbReference>
<keyword evidence="9" id="KW-1185">Reference proteome</keyword>
<evidence type="ECO:0000313" key="9">
    <source>
        <dbReference type="Proteomes" id="UP000807469"/>
    </source>
</evidence>
<keyword evidence="4" id="KW-0274">FAD</keyword>
<evidence type="ECO:0000256" key="4">
    <source>
        <dbReference type="ARBA" id="ARBA00022827"/>
    </source>
</evidence>
<gene>
    <name evidence="8" type="ORF">BDN70DRAFT_884834</name>
</gene>
<dbReference type="PANTHER" id="PTHR11748">
    <property type="entry name" value="D-LACTATE DEHYDROGENASE"/>
    <property type="match status" value="1"/>
</dbReference>
<evidence type="ECO:0000259" key="7">
    <source>
        <dbReference type="Pfam" id="PF02913"/>
    </source>
</evidence>
<organism evidence="8 9">
    <name type="scientific">Pholiota conissans</name>
    <dbReference type="NCBI Taxonomy" id="109636"/>
    <lineage>
        <taxon>Eukaryota</taxon>
        <taxon>Fungi</taxon>
        <taxon>Dikarya</taxon>
        <taxon>Basidiomycota</taxon>
        <taxon>Agaricomycotina</taxon>
        <taxon>Agaricomycetes</taxon>
        <taxon>Agaricomycetidae</taxon>
        <taxon>Agaricales</taxon>
        <taxon>Agaricineae</taxon>
        <taxon>Strophariaceae</taxon>
        <taxon>Pholiota</taxon>
    </lineage>
</organism>
<dbReference type="Proteomes" id="UP000807469">
    <property type="component" value="Unassembled WGS sequence"/>
</dbReference>
<dbReference type="GO" id="GO:0004458">
    <property type="term" value="F:D-lactate dehydrogenase (cytochrome) activity"/>
    <property type="evidence" value="ECO:0007669"/>
    <property type="project" value="UniProtKB-EC"/>
</dbReference>
<proteinExistence type="inferred from homology"/>
<keyword evidence="3" id="KW-0285">Flavoprotein</keyword>
<sequence>MSRTTSTGGSIRILAGCLVRFFLRLCMSIVSRRNLMKWLDDDDSVPLSNLPRLIVETRKDIEKVGLRSTIRVRLGDGNVLAVIQHTTDEEKGKARRVLDRVVRRAIRLEGTCTGEHGVGSAKRSYLVDELGEDTVRLMRTIKKAVDPKGLFDPGKLYPDSRS</sequence>
<name>A0A9P5YV44_9AGAR</name>
<dbReference type="EMBL" id="MU155380">
    <property type="protein sequence ID" value="KAF9474410.1"/>
    <property type="molecule type" value="Genomic_DNA"/>
</dbReference>
<evidence type="ECO:0000256" key="5">
    <source>
        <dbReference type="ARBA" id="ARBA00023002"/>
    </source>
</evidence>
<dbReference type="PANTHER" id="PTHR11748:SF111">
    <property type="entry name" value="D-LACTATE DEHYDROGENASE, MITOCHONDRIAL-RELATED"/>
    <property type="match status" value="1"/>
</dbReference>
<comment type="similarity">
    <text evidence="2">Belongs to the FAD-binding oxidoreductase/transferase type 4 family.</text>
</comment>
<dbReference type="GO" id="GO:1903457">
    <property type="term" value="P:lactate catabolic process"/>
    <property type="evidence" value="ECO:0007669"/>
    <property type="project" value="TreeGrafter"/>
</dbReference>
<protein>
    <submittedName>
        <fullName evidence="8">FAD-linked oxidase-like protein</fullName>
    </submittedName>
</protein>
<keyword evidence="5" id="KW-0560">Oxidoreductase</keyword>
<dbReference type="GO" id="GO:0050660">
    <property type="term" value="F:flavin adenine dinucleotide binding"/>
    <property type="evidence" value="ECO:0007669"/>
    <property type="project" value="InterPro"/>
</dbReference>
<dbReference type="OrthoDB" id="7786253at2759"/>
<reference evidence="8" key="1">
    <citation type="submission" date="2020-11" db="EMBL/GenBank/DDBJ databases">
        <authorList>
            <consortium name="DOE Joint Genome Institute"/>
            <person name="Ahrendt S."/>
            <person name="Riley R."/>
            <person name="Andreopoulos W."/>
            <person name="Labutti K."/>
            <person name="Pangilinan J."/>
            <person name="Ruiz-Duenas F.J."/>
            <person name="Barrasa J.M."/>
            <person name="Sanchez-Garcia M."/>
            <person name="Camarero S."/>
            <person name="Miyauchi S."/>
            <person name="Serrano A."/>
            <person name="Linde D."/>
            <person name="Babiker R."/>
            <person name="Drula E."/>
            <person name="Ayuso-Fernandez I."/>
            <person name="Pacheco R."/>
            <person name="Padilla G."/>
            <person name="Ferreira P."/>
            <person name="Barriuso J."/>
            <person name="Kellner H."/>
            <person name="Castanera R."/>
            <person name="Alfaro M."/>
            <person name="Ramirez L."/>
            <person name="Pisabarro A.G."/>
            <person name="Kuo A."/>
            <person name="Tritt A."/>
            <person name="Lipzen A."/>
            <person name="He G."/>
            <person name="Yan M."/>
            <person name="Ng V."/>
            <person name="Cullen D."/>
            <person name="Martin F."/>
            <person name="Rosso M.-N."/>
            <person name="Henrissat B."/>
            <person name="Hibbett D."/>
            <person name="Martinez A.T."/>
            <person name="Grigoriev I.V."/>
        </authorList>
    </citation>
    <scope>NUCLEOTIDE SEQUENCE</scope>
    <source>
        <strain evidence="8">CIRM-BRFM 674</strain>
    </source>
</reference>
<comment type="catalytic activity">
    <reaction evidence="6">
        <text>(R)-lactate + 2 Fe(III)-[cytochrome c] = 2 Fe(II)-[cytochrome c] + pyruvate + 2 H(+)</text>
        <dbReference type="Rhea" id="RHEA:13521"/>
        <dbReference type="Rhea" id="RHEA-COMP:10350"/>
        <dbReference type="Rhea" id="RHEA-COMP:14399"/>
        <dbReference type="ChEBI" id="CHEBI:15361"/>
        <dbReference type="ChEBI" id="CHEBI:15378"/>
        <dbReference type="ChEBI" id="CHEBI:16004"/>
        <dbReference type="ChEBI" id="CHEBI:29033"/>
        <dbReference type="ChEBI" id="CHEBI:29034"/>
        <dbReference type="EC" id="1.1.2.4"/>
    </reaction>
</comment>
<dbReference type="Gene3D" id="3.30.70.2740">
    <property type="match status" value="1"/>
</dbReference>
<dbReference type="InterPro" id="IPR016171">
    <property type="entry name" value="Vanillyl_alc_oxidase_C-sub2"/>
</dbReference>